<dbReference type="InterPro" id="IPR006600">
    <property type="entry name" value="HTH_CenpB_DNA-bd_dom"/>
</dbReference>
<keyword evidence="6" id="KW-1185">Reference proteome</keyword>
<comment type="subcellular location">
    <subcellularLocation>
        <location evidence="1">Nucleus</location>
    </subcellularLocation>
</comment>
<dbReference type="GeneID" id="128201978"/>
<feature type="domain" description="HTH CENPB-type" evidence="4">
    <location>
        <begin position="73"/>
        <end position="138"/>
    </location>
</feature>
<keyword evidence="2" id="KW-0238">DNA-binding</keyword>
<dbReference type="Pfam" id="PF03221">
    <property type="entry name" value="HTH_Tnp_Tc5"/>
    <property type="match status" value="1"/>
</dbReference>
<protein>
    <submittedName>
        <fullName evidence="7">Uncharacterized protein LOC128201978</fullName>
    </submittedName>
</protein>
<organism evidence="6 7">
    <name type="scientific">Galleria mellonella</name>
    <name type="common">Greater wax moth</name>
    <dbReference type="NCBI Taxonomy" id="7137"/>
    <lineage>
        <taxon>Eukaryota</taxon>
        <taxon>Metazoa</taxon>
        <taxon>Ecdysozoa</taxon>
        <taxon>Arthropoda</taxon>
        <taxon>Hexapoda</taxon>
        <taxon>Insecta</taxon>
        <taxon>Pterygota</taxon>
        <taxon>Neoptera</taxon>
        <taxon>Endopterygota</taxon>
        <taxon>Lepidoptera</taxon>
        <taxon>Glossata</taxon>
        <taxon>Ditrysia</taxon>
        <taxon>Pyraloidea</taxon>
        <taxon>Pyralidae</taxon>
        <taxon>Galleriinae</taxon>
        <taxon>Galleria</taxon>
    </lineage>
</organism>
<evidence type="ECO:0000256" key="1">
    <source>
        <dbReference type="ARBA" id="ARBA00004123"/>
    </source>
</evidence>
<evidence type="ECO:0000256" key="3">
    <source>
        <dbReference type="ARBA" id="ARBA00023242"/>
    </source>
</evidence>
<accession>A0ABM3MZ33</accession>
<dbReference type="RefSeq" id="XP_052756598.1">
    <property type="nucleotide sequence ID" value="XM_052900638.1"/>
</dbReference>
<evidence type="ECO:0000259" key="5">
    <source>
        <dbReference type="Pfam" id="PF05225"/>
    </source>
</evidence>
<feature type="domain" description="HTH psq-type" evidence="5">
    <location>
        <begin position="21"/>
        <end position="58"/>
    </location>
</feature>
<dbReference type="InterPro" id="IPR009057">
    <property type="entry name" value="Homeodomain-like_sf"/>
</dbReference>
<reference evidence="7" key="1">
    <citation type="submission" date="2025-08" db="UniProtKB">
        <authorList>
            <consortium name="RefSeq"/>
        </authorList>
    </citation>
    <scope>IDENTIFICATION</scope>
    <source>
        <tissue evidence="7">Whole larvae</tissue>
    </source>
</reference>
<evidence type="ECO:0000259" key="4">
    <source>
        <dbReference type="Pfam" id="PF03221"/>
    </source>
</evidence>
<evidence type="ECO:0000256" key="2">
    <source>
        <dbReference type="ARBA" id="ARBA00023125"/>
    </source>
</evidence>
<dbReference type="InterPro" id="IPR007889">
    <property type="entry name" value="HTH_Psq"/>
</dbReference>
<dbReference type="Pfam" id="PF05225">
    <property type="entry name" value="HTH_psq"/>
    <property type="match status" value="1"/>
</dbReference>
<dbReference type="SUPFAM" id="SSF46689">
    <property type="entry name" value="Homeodomain-like"/>
    <property type="match status" value="1"/>
</dbReference>
<evidence type="ECO:0000313" key="6">
    <source>
        <dbReference type="Proteomes" id="UP001652740"/>
    </source>
</evidence>
<evidence type="ECO:0000313" key="7">
    <source>
        <dbReference type="RefSeq" id="XP_052756598.1"/>
    </source>
</evidence>
<sequence>MYPVTMSRNYIRKTESKYKIEDLRHAVEDVRNKKLTLGQAATKYSIPKSTLFKQLKQNKVKTLKKGRSAVFNREQEDQLGKYILDCCKTFYGITPSSLRRIAFRFAEANKLKHNFNKETQLAGKDWYYGFISRHPSISLRIPEATSLNRITAFNVTEVNLFFDQLKIIQTKHNVM</sequence>
<proteinExistence type="predicted"/>
<gene>
    <name evidence="7" type="primary">LOC128201978</name>
</gene>
<name>A0ABM3MZ33_GALME</name>
<keyword evidence="3" id="KW-0539">Nucleus</keyword>
<dbReference type="Gene3D" id="1.10.10.60">
    <property type="entry name" value="Homeodomain-like"/>
    <property type="match status" value="1"/>
</dbReference>
<dbReference type="Proteomes" id="UP001652740">
    <property type="component" value="Unplaced"/>
</dbReference>